<keyword evidence="1" id="KW-0378">Hydrolase</keyword>
<accession>A0A160VLB5</accession>
<dbReference type="SUPFAM" id="SSF56784">
    <property type="entry name" value="HAD-like"/>
    <property type="match status" value="1"/>
</dbReference>
<dbReference type="InterPro" id="IPR023214">
    <property type="entry name" value="HAD_sf"/>
</dbReference>
<gene>
    <name evidence="1" type="ORF">MGWOODY_Mmi2178</name>
</gene>
<protein>
    <submittedName>
        <fullName evidence="1">HAD superfamily hydrolase</fullName>
    </submittedName>
</protein>
<dbReference type="CDD" id="cd02603">
    <property type="entry name" value="HAD_sEH-N_like"/>
    <property type="match status" value="1"/>
</dbReference>
<dbReference type="Gene3D" id="1.10.150.240">
    <property type="entry name" value="Putative phosphatase, domain 2"/>
    <property type="match status" value="1"/>
</dbReference>
<sequence>MSGNMITTIFFDIGGVLLNIHPERTFQYLSDCIDTEPDDIKNNFPWDAHNDYEKGRLTNKEWFIAFKDSFPQPCCLKESDFWHAWHLLLGEEKRTVQLLKTLSDTYSTWLLSNTNPKHIQDEIEKRYLFPQLIDGAVYSFNAGYRKPEESIYRIAADNANVLPENCIFIDDRYENVQAAIRLGFTGIHFKSYEQLEMDLIQHNLKGTDQR</sequence>
<name>A0A160VLB5_9ZZZZ</name>
<reference evidence="1" key="1">
    <citation type="submission" date="2015-10" db="EMBL/GenBank/DDBJ databases">
        <authorList>
            <person name="Gilbert D.G."/>
        </authorList>
    </citation>
    <scope>NUCLEOTIDE SEQUENCE</scope>
</reference>
<evidence type="ECO:0000313" key="1">
    <source>
        <dbReference type="EMBL" id="CUV10314.1"/>
    </source>
</evidence>
<dbReference type="Pfam" id="PF00702">
    <property type="entry name" value="Hydrolase"/>
    <property type="match status" value="1"/>
</dbReference>
<dbReference type="GO" id="GO:0016787">
    <property type="term" value="F:hydrolase activity"/>
    <property type="evidence" value="ECO:0007669"/>
    <property type="project" value="UniProtKB-KW"/>
</dbReference>
<dbReference type="NCBIfam" id="TIGR01509">
    <property type="entry name" value="HAD-SF-IA-v3"/>
    <property type="match status" value="1"/>
</dbReference>
<dbReference type="EMBL" id="FAXC01000396">
    <property type="protein sequence ID" value="CUV10314.1"/>
    <property type="molecule type" value="Genomic_DNA"/>
</dbReference>
<organism evidence="1">
    <name type="scientific">hydrothermal vent metagenome</name>
    <dbReference type="NCBI Taxonomy" id="652676"/>
    <lineage>
        <taxon>unclassified sequences</taxon>
        <taxon>metagenomes</taxon>
        <taxon>ecological metagenomes</taxon>
    </lineage>
</organism>
<dbReference type="AlphaFoldDB" id="A0A160VLB5"/>
<dbReference type="InterPro" id="IPR023198">
    <property type="entry name" value="PGP-like_dom2"/>
</dbReference>
<dbReference type="SFLD" id="SFLDS00003">
    <property type="entry name" value="Haloacid_Dehalogenase"/>
    <property type="match status" value="1"/>
</dbReference>
<proteinExistence type="predicted"/>
<dbReference type="PANTHER" id="PTHR43611:SF3">
    <property type="entry name" value="FLAVIN MONONUCLEOTIDE HYDROLASE 1, CHLOROPLATIC"/>
    <property type="match status" value="1"/>
</dbReference>
<dbReference type="Gene3D" id="3.40.50.1000">
    <property type="entry name" value="HAD superfamily/HAD-like"/>
    <property type="match status" value="1"/>
</dbReference>
<dbReference type="PANTHER" id="PTHR43611">
    <property type="entry name" value="ALPHA-D-GLUCOSE 1-PHOSPHATE PHOSPHATASE"/>
    <property type="match status" value="1"/>
</dbReference>
<dbReference type="InterPro" id="IPR006439">
    <property type="entry name" value="HAD-SF_hydro_IA"/>
</dbReference>
<dbReference type="InterPro" id="IPR036412">
    <property type="entry name" value="HAD-like_sf"/>
</dbReference>
<dbReference type="SFLD" id="SFLDG01129">
    <property type="entry name" value="C1.5:_HAD__Beta-PGM__Phosphata"/>
    <property type="match status" value="1"/>
</dbReference>